<dbReference type="RefSeq" id="WP_105333137.1">
    <property type="nucleotide sequence ID" value="NZ_PUHY01000016.1"/>
</dbReference>
<evidence type="ECO:0000313" key="4">
    <source>
        <dbReference type="EMBL" id="PQO28468.1"/>
    </source>
</evidence>
<dbReference type="PANTHER" id="PTHR30097:SF4">
    <property type="entry name" value="SLR6042 PROTEIN"/>
    <property type="match status" value="1"/>
</dbReference>
<evidence type="ECO:0000313" key="5">
    <source>
        <dbReference type="Proteomes" id="UP000238322"/>
    </source>
</evidence>
<dbReference type="Gene3D" id="2.40.420.20">
    <property type="match status" value="1"/>
</dbReference>
<comment type="caution">
    <text evidence="4">The sequence shown here is derived from an EMBL/GenBank/DDBJ whole genome shotgun (WGS) entry which is preliminary data.</text>
</comment>
<gene>
    <name evidence="4" type="ORF">C5Y83_28065</name>
</gene>
<evidence type="ECO:0000256" key="3">
    <source>
        <dbReference type="SAM" id="MobiDB-lite"/>
    </source>
</evidence>
<dbReference type="GO" id="GO:0060003">
    <property type="term" value="P:copper ion export"/>
    <property type="evidence" value="ECO:0007669"/>
    <property type="project" value="TreeGrafter"/>
</dbReference>
<organism evidence="4 5">
    <name type="scientific">Blastopirellula marina</name>
    <dbReference type="NCBI Taxonomy" id="124"/>
    <lineage>
        <taxon>Bacteria</taxon>
        <taxon>Pseudomonadati</taxon>
        <taxon>Planctomycetota</taxon>
        <taxon>Planctomycetia</taxon>
        <taxon>Pirellulales</taxon>
        <taxon>Pirellulaceae</taxon>
        <taxon>Blastopirellula</taxon>
    </lineage>
</organism>
<dbReference type="Gene3D" id="1.10.287.470">
    <property type="entry name" value="Helix hairpin bin"/>
    <property type="match status" value="1"/>
</dbReference>
<keyword evidence="1" id="KW-0813">Transport</keyword>
<evidence type="ECO:0000256" key="2">
    <source>
        <dbReference type="SAM" id="Coils"/>
    </source>
</evidence>
<feature type="coiled-coil region" evidence="2">
    <location>
        <begin position="167"/>
        <end position="218"/>
    </location>
</feature>
<dbReference type="GO" id="GO:0030313">
    <property type="term" value="C:cell envelope"/>
    <property type="evidence" value="ECO:0007669"/>
    <property type="project" value="TreeGrafter"/>
</dbReference>
<dbReference type="EMBL" id="PUHY01000016">
    <property type="protein sequence ID" value="PQO28468.1"/>
    <property type="molecule type" value="Genomic_DNA"/>
</dbReference>
<dbReference type="Gene3D" id="2.40.50.100">
    <property type="match status" value="1"/>
</dbReference>
<dbReference type="InterPro" id="IPR051909">
    <property type="entry name" value="MFP_Cation_Efflux"/>
</dbReference>
<sequence length="427" mass="46038">MSQESHTLPLLTYTMILIGCLLSVSACNRAAPKSDGHGGAPSKTTHKVSESDLNIVELTEDAVRRLGLDSEAVEEREMFRTRPYGADLMLPTDASIIVSSPLAGTLKSSSDQARLEVGKKVDRDQAVLSIFPLLSPERAVLTPAERIRFAEAKNALAQSKIDAEGVVQQAAVQVDAAKIALQRAQRLLDDMVGTVRAVDEAKAQLEIAEKGLIAAQERQKQVEGVVLDEEAGTLSSIPIPTPINGILRTVQAQPGEMVAAGAPLFEVMNDEVLWVKVPVYVGDLAEIDSQREARVSMISGRPSNEDVFVKPIVSPPTATPMAAAVDLYYLLPNPDGRFQPGQKMALHVPLKGEQKQTAVPWAAVIHDIYGGQWVYEQIEPQKFVRRRIDVAWVDGDWAAVRKGPAVGAKVVTAGAAELAGTEFGFTK</sequence>
<name>A0A2S8F8H8_9BACT</name>
<dbReference type="Proteomes" id="UP000238322">
    <property type="component" value="Unassembled WGS sequence"/>
</dbReference>
<feature type="region of interest" description="Disordered" evidence="3">
    <location>
        <begin position="31"/>
        <end position="51"/>
    </location>
</feature>
<dbReference type="AlphaFoldDB" id="A0A2S8F8H8"/>
<keyword evidence="2" id="KW-0175">Coiled coil</keyword>
<accession>A0A2S8F8H8</accession>
<proteinExistence type="predicted"/>
<protein>
    <submittedName>
        <fullName evidence="4">Efflux transporter periplasmic adaptor subunit</fullName>
    </submittedName>
</protein>
<dbReference type="OrthoDB" id="5503043at2"/>
<reference evidence="4 5" key="1">
    <citation type="submission" date="2018-02" db="EMBL/GenBank/DDBJ databases">
        <title>Comparative genomes isolates from brazilian mangrove.</title>
        <authorList>
            <person name="Araujo J.E."/>
            <person name="Taketani R.G."/>
            <person name="Silva M.C.P."/>
            <person name="Loureco M.V."/>
            <person name="Andreote F.D."/>
        </authorList>
    </citation>
    <scope>NUCLEOTIDE SEQUENCE [LARGE SCALE GENOMIC DNA]</scope>
    <source>
        <strain evidence="4 5">Hex-1 MGV</strain>
    </source>
</reference>
<dbReference type="PANTHER" id="PTHR30097">
    <property type="entry name" value="CATION EFFLUX SYSTEM PROTEIN CUSB"/>
    <property type="match status" value="1"/>
</dbReference>
<dbReference type="Gene3D" id="2.40.30.170">
    <property type="match status" value="1"/>
</dbReference>
<evidence type="ECO:0000256" key="1">
    <source>
        <dbReference type="ARBA" id="ARBA00022448"/>
    </source>
</evidence>
<dbReference type="GO" id="GO:0015679">
    <property type="term" value="P:plasma membrane copper ion transport"/>
    <property type="evidence" value="ECO:0007669"/>
    <property type="project" value="TreeGrafter"/>
</dbReference>
<dbReference type="SUPFAM" id="SSF111369">
    <property type="entry name" value="HlyD-like secretion proteins"/>
    <property type="match status" value="1"/>
</dbReference>